<dbReference type="EMBL" id="JANBUO010000741">
    <property type="protein sequence ID" value="KAJ2801881.1"/>
    <property type="molecule type" value="Genomic_DNA"/>
</dbReference>
<comment type="subunit">
    <text evidence="7">Component of the endosomal sorting complex required for transport II (ESCRT-II).</text>
</comment>
<dbReference type="Pfam" id="PF04157">
    <property type="entry name" value="EAP30"/>
    <property type="match status" value="1"/>
</dbReference>
<dbReference type="InterPro" id="IPR037855">
    <property type="entry name" value="Vps36"/>
</dbReference>
<comment type="caution">
    <text evidence="9">The sequence shown here is derived from an EMBL/GenBank/DDBJ whole genome shotgun (WGS) entry which is preliminary data.</text>
</comment>
<name>A0A9W8LSL6_9FUNG</name>
<dbReference type="Gene3D" id="1.10.10.10">
    <property type="entry name" value="Winged helix-like DNA-binding domain superfamily/Winged helix DNA-binding domain"/>
    <property type="match status" value="2"/>
</dbReference>
<dbReference type="PROSITE" id="PS51495">
    <property type="entry name" value="GLUE"/>
    <property type="match status" value="1"/>
</dbReference>
<evidence type="ECO:0000256" key="7">
    <source>
        <dbReference type="RuleBase" id="RU367095"/>
    </source>
</evidence>
<dbReference type="GO" id="GO:0043130">
    <property type="term" value="F:ubiquitin binding"/>
    <property type="evidence" value="ECO:0007669"/>
    <property type="project" value="UniProtKB-UniRule"/>
</dbReference>
<keyword evidence="5" id="KW-0862">Zinc</keyword>
<dbReference type="InterPro" id="IPR036388">
    <property type="entry name" value="WH-like_DNA-bd_sf"/>
</dbReference>
<dbReference type="InterPro" id="IPR036390">
    <property type="entry name" value="WH_DNA-bd_sf"/>
</dbReference>
<dbReference type="GO" id="GO:0043328">
    <property type="term" value="P:protein transport to vacuole involved in ubiquitin-dependent protein catabolic process via the multivesicular body sorting pathway"/>
    <property type="evidence" value="ECO:0007669"/>
    <property type="project" value="UniProtKB-UniRule"/>
</dbReference>
<keyword evidence="3" id="KW-0479">Metal-binding</keyword>
<evidence type="ECO:0000256" key="3">
    <source>
        <dbReference type="ARBA" id="ARBA00022723"/>
    </source>
</evidence>
<comment type="function">
    <text evidence="7">Component of the ESCRT-II complex (endosomal sorting complex required for transport II), which is required for multivesicular body (MVB) formation and sorting of endosomal cargo proteins into MVBs.</text>
</comment>
<dbReference type="Gene3D" id="2.30.30.380">
    <property type="entry name" value="Zn-finger domain of Sec23/24"/>
    <property type="match status" value="1"/>
</dbReference>
<proteinExistence type="inferred from homology"/>
<dbReference type="InterPro" id="IPR011993">
    <property type="entry name" value="PH-like_dom_sf"/>
</dbReference>
<dbReference type="AlphaFoldDB" id="A0A9W8LSL6"/>
<dbReference type="PANTHER" id="PTHR13128">
    <property type="entry name" value="VACUOLAR PROTEIN-SORTING-ASSOCIATED PROTEIN 36"/>
    <property type="match status" value="1"/>
</dbReference>
<dbReference type="InterPro" id="IPR040608">
    <property type="entry name" value="Snf8/Vps36"/>
</dbReference>
<dbReference type="Pfam" id="PF11605">
    <property type="entry name" value="Vps36_ESCRT-II"/>
    <property type="match status" value="1"/>
</dbReference>
<keyword evidence="2 7" id="KW-0813">Transport</keyword>
<dbReference type="GO" id="GO:0000814">
    <property type="term" value="C:ESCRT II complex"/>
    <property type="evidence" value="ECO:0007669"/>
    <property type="project" value="UniProtKB-UniRule"/>
</dbReference>
<gene>
    <name evidence="9" type="primary">VPS36</name>
    <name evidence="9" type="ORF">H4R20_003504</name>
</gene>
<evidence type="ECO:0000256" key="4">
    <source>
        <dbReference type="ARBA" id="ARBA00022771"/>
    </source>
</evidence>
<dbReference type="Proteomes" id="UP001140094">
    <property type="component" value="Unassembled WGS sequence"/>
</dbReference>
<evidence type="ECO:0000256" key="6">
    <source>
        <dbReference type="ARBA" id="ARBA00022927"/>
    </source>
</evidence>
<keyword evidence="6 7" id="KW-0653">Protein transport</keyword>
<keyword evidence="4" id="KW-0863">Zinc-finger</keyword>
<dbReference type="SUPFAM" id="SSF90209">
    <property type="entry name" value="Ran binding protein zinc finger-like"/>
    <property type="match status" value="1"/>
</dbReference>
<evidence type="ECO:0000256" key="2">
    <source>
        <dbReference type="ARBA" id="ARBA00022448"/>
    </source>
</evidence>
<dbReference type="PANTHER" id="PTHR13128:SF12">
    <property type="entry name" value="VACUOLAR PROTEIN-SORTING-ASSOCIATED PROTEIN 36"/>
    <property type="match status" value="1"/>
</dbReference>
<protein>
    <recommendedName>
        <fullName evidence="7">Vacuolar protein-sorting-associated protein 36</fullName>
    </recommendedName>
    <alternativeName>
        <fullName evidence="7">ESCRT-II complex subunit VPS36</fullName>
    </alternativeName>
</protein>
<evidence type="ECO:0000259" key="8">
    <source>
        <dbReference type="PROSITE" id="PS51495"/>
    </source>
</evidence>
<dbReference type="InterPro" id="IPR036443">
    <property type="entry name" value="Znf_RanBP2_sf"/>
</dbReference>
<dbReference type="Gene3D" id="6.10.140.260">
    <property type="match status" value="1"/>
</dbReference>
<comment type="subcellular location">
    <subcellularLocation>
        <location evidence="7">Cytoplasm</location>
    </subcellularLocation>
    <subcellularLocation>
        <location evidence="7">Endosome</location>
    </subcellularLocation>
</comment>
<dbReference type="GO" id="GO:0008270">
    <property type="term" value="F:zinc ion binding"/>
    <property type="evidence" value="ECO:0007669"/>
    <property type="project" value="UniProtKB-KW"/>
</dbReference>
<keyword evidence="7" id="KW-0967">Endosome</keyword>
<evidence type="ECO:0000256" key="1">
    <source>
        <dbReference type="ARBA" id="ARBA00009697"/>
    </source>
</evidence>
<feature type="domain" description="GLUE N-terminal" evidence="8">
    <location>
        <begin position="4"/>
        <end position="276"/>
    </location>
</feature>
<keyword evidence="7" id="KW-0963">Cytoplasm</keyword>
<dbReference type="InterPro" id="IPR001876">
    <property type="entry name" value="Znf_RanBP2"/>
</dbReference>
<dbReference type="Gene3D" id="2.30.29.30">
    <property type="entry name" value="Pleckstrin-homology domain (PH domain)/Phosphotyrosine-binding domain (PTB)"/>
    <property type="match status" value="1"/>
</dbReference>
<dbReference type="GO" id="GO:0016787">
    <property type="term" value="F:hydrolase activity"/>
    <property type="evidence" value="ECO:0007669"/>
    <property type="project" value="UniProtKB-KW"/>
</dbReference>
<evidence type="ECO:0000256" key="5">
    <source>
        <dbReference type="ARBA" id="ARBA00022833"/>
    </source>
</evidence>
<dbReference type="SUPFAM" id="SSF50729">
    <property type="entry name" value="PH domain-like"/>
    <property type="match status" value="1"/>
</dbReference>
<keyword evidence="10" id="KW-1185">Reference proteome</keyword>
<sequence length="545" mass="58361">MEPVELAPTLRPLLVSGEKIVCIQNKVGLYRGSVRDEEHDNGTVYLTSARIVYVDQQWPRERSVALHLSQVHRWSLHSGFLYTSAKICLYIKSTSGSDGMQASMSAAAVSTNAGVAGGTATTASAGAESGSSAPDWKCVICDYVNRGGGTSKCVLCGVQRQDDSPDLGIERRKDSDVLNDTEQQIRCPICTFDNHASMEKCEMCDGELRPLPAEQSANVSETVQQVQGAARRSSHDGDSAGAIIKLSFRAGGSSPFYAALKGVLSSSSWDSAGLAKAGDAQPAPVAGAWPHRERRTTAGGISTIVSAAHETGRARDVRLKSAFSDLDALTAMANEMVGMAEHIATQLNSPAASKLHKAGGGESDEDSAARVDAFRQYVLDLGIESPVTKDTAGAVFHEELARELCDYLENYVSQSGGTVALVDAYCLYNRAREFTLVYPSDFVQACGKFEKLGLGLRLREYPSGLLTIEDPGSASDALIASRIDSYVQSFGPLTANGLAALDDCPLTLAEERLWLCERNGQLCRDESVEGVRFYSNVFVQASNNK</sequence>
<dbReference type="SUPFAM" id="SSF46785">
    <property type="entry name" value="Winged helix' DNA-binding domain"/>
    <property type="match status" value="2"/>
</dbReference>
<dbReference type="OrthoDB" id="271448at2759"/>
<dbReference type="InterPro" id="IPR021648">
    <property type="entry name" value="GLUE_dom"/>
</dbReference>
<dbReference type="GO" id="GO:0032266">
    <property type="term" value="F:phosphatidylinositol-3-phosphate binding"/>
    <property type="evidence" value="ECO:0007669"/>
    <property type="project" value="UniProtKB-UniRule"/>
</dbReference>
<dbReference type="GO" id="GO:0031902">
    <property type="term" value="C:late endosome membrane"/>
    <property type="evidence" value="ECO:0007669"/>
    <property type="project" value="UniProtKB-UniRule"/>
</dbReference>
<comment type="similarity">
    <text evidence="1 7">Belongs to the VPS36 family.</text>
</comment>
<evidence type="ECO:0000313" key="10">
    <source>
        <dbReference type="Proteomes" id="UP001140094"/>
    </source>
</evidence>
<dbReference type="SMART" id="SM00547">
    <property type="entry name" value="ZnF_RBZ"/>
    <property type="match status" value="2"/>
</dbReference>
<reference evidence="9" key="1">
    <citation type="submission" date="2022-07" db="EMBL/GenBank/DDBJ databases">
        <title>Phylogenomic reconstructions and comparative analyses of Kickxellomycotina fungi.</title>
        <authorList>
            <person name="Reynolds N.K."/>
            <person name="Stajich J.E."/>
            <person name="Barry K."/>
            <person name="Grigoriev I.V."/>
            <person name="Crous P."/>
            <person name="Smith M.E."/>
        </authorList>
    </citation>
    <scope>NUCLEOTIDE SEQUENCE</scope>
    <source>
        <strain evidence="9">NRRL 1565</strain>
    </source>
</reference>
<evidence type="ECO:0000313" key="9">
    <source>
        <dbReference type="EMBL" id="KAJ2801881.1"/>
    </source>
</evidence>
<accession>A0A9W8LSL6</accession>
<organism evidence="9 10">
    <name type="scientific">Coemansia guatemalensis</name>
    <dbReference type="NCBI Taxonomy" id="2761395"/>
    <lineage>
        <taxon>Eukaryota</taxon>
        <taxon>Fungi</taxon>
        <taxon>Fungi incertae sedis</taxon>
        <taxon>Zoopagomycota</taxon>
        <taxon>Kickxellomycotina</taxon>
        <taxon>Kickxellomycetes</taxon>
        <taxon>Kickxellales</taxon>
        <taxon>Kickxellaceae</taxon>
        <taxon>Coemansia</taxon>
    </lineage>
</organism>
<keyword evidence="9" id="KW-0378">Hydrolase</keyword>